<keyword evidence="1" id="KW-0472">Membrane</keyword>
<organism evidence="2">
    <name type="scientific">marine metagenome</name>
    <dbReference type="NCBI Taxonomy" id="408172"/>
    <lineage>
        <taxon>unclassified sequences</taxon>
        <taxon>metagenomes</taxon>
        <taxon>ecological metagenomes</taxon>
    </lineage>
</organism>
<dbReference type="AlphaFoldDB" id="A0A382ETD7"/>
<gene>
    <name evidence="2" type="ORF">METZ01_LOCUS206065</name>
</gene>
<keyword evidence="1" id="KW-0812">Transmembrane</keyword>
<feature type="transmembrane region" description="Helical" evidence="1">
    <location>
        <begin position="12"/>
        <end position="33"/>
    </location>
</feature>
<accession>A0A382ETD7</accession>
<protein>
    <submittedName>
        <fullName evidence="2">Uncharacterized protein</fullName>
    </submittedName>
</protein>
<proteinExistence type="predicted"/>
<evidence type="ECO:0000313" key="2">
    <source>
        <dbReference type="EMBL" id="SVB53211.1"/>
    </source>
</evidence>
<dbReference type="EMBL" id="UINC01045902">
    <property type="protein sequence ID" value="SVB53211.1"/>
    <property type="molecule type" value="Genomic_DNA"/>
</dbReference>
<reference evidence="2" key="1">
    <citation type="submission" date="2018-05" db="EMBL/GenBank/DDBJ databases">
        <authorList>
            <person name="Lanie J.A."/>
            <person name="Ng W.-L."/>
            <person name="Kazmierczak K.M."/>
            <person name="Andrzejewski T.M."/>
            <person name="Davidsen T.M."/>
            <person name="Wayne K.J."/>
            <person name="Tettelin H."/>
            <person name="Glass J.I."/>
            <person name="Rusch D."/>
            <person name="Podicherti R."/>
            <person name="Tsui H.-C.T."/>
            <person name="Winkler M.E."/>
        </authorList>
    </citation>
    <scope>NUCLEOTIDE SEQUENCE</scope>
</reference>
<keyword evidence="1" id="KW-1133">Transmembrane helix</keyword>
<evidence type="ECO:0000256" key="1">
    <source>
        <dbReference type="SAM" id="Phobius"/>
    </source>
</evidence>
<name>A0A382ETD7_9ZZZZ</name>
<sequence length="484" mass="53708">MNKKGVVMKKLHMSILAFLIIVALGLGYIFFILPEQMEKDFIAKVPDSVKLDYEKFSLDYIKQGAILSNVEIKINDFNGVIKANEINLQDLGDENIGLSIKLLDVSSDGIEYHANQFDVDSLSMPGLLLISNEFKKDIISGLQALKKAKPKTVEMMKINDSRLRVLPPDERKINFSNFSVGEFGNGMIKDASLDSFSLNDDSGEIKIGVLSIGSLPIPDPMEMQNDPLSLLVGNEIGPIKIMNVEGTSDQGIAAKISQITLTKPKIVLSNKKIPYLADIKLDVQKVDFPLQVIPRGVRRVLREYIEGDSLSVNLALNVQANHSEKTFSPEITLGEEKNANLTLGASLQNIPDEFFDLAKLSSLDRNQLLGKIQNSAKLGEATISYNEKGLANKFINIQAKKTGLSVNKFKDQMIVEVESESLKSNSEKFKMNIAQLIEFIKQPKNLNIKAKPEPPLKISELVRLAIMDRELLNKSIDLNVIANK</sequence>